<accession>A0A7S3LBE5</accession>
<name>A0A7S3LBE5_9STRA</name>
<keyword evidence="3 6" id="KW-1133">Transmembrane helix</keyword>
<dbReference type="SUPFAM" id="SSF103481">
    <property type="entry name" value="Multidrug resistance efflux transporter EmrE"/>
    <property type="match status" value="1"/>
</dbReference>
<sequence length="380" mass="41741">MIVLIWYGLSNSIILTTKWLYNNYFSYPLTVTLYYNGVASILAAALSYHPKFRSTIQPLSRAQFFSYVLPIGVMTALEIGASNVALRILSVSFGTILKGMGPIFTFLWGLVFGLETFSWRISICLFAIAFGIVIASLGEGHEFELLGFCLQLFSTCLGGLRWATTHRLLLQAPASEGDNNTNSHTEHMSALNATVYTAPTTTLSILPVALILEGAQVVQHELAYGVKEALIVWTTMTVIASWVFCLIMSEYWLVGATSSLALSVAAVFKELLTIGAGILLFSDHVDLLNVTGFSICQVGILSYVYLRYDSSVAYEAVELETHHGNGTTTTGAPPEMPPGHVPQEEDDPSEECFVDETDNIEMSQSGRVRHRVKHEDGHYT</sequence>
<dbReference type="AlphaFoldDB" id="A0A7S3LBE5"/>
<keyword evidence="2 6" id="KW-0812">Transmembrane</keyword>
<comment type="subcellular location">
    <subcellularLocation>
        <location evidence="1">Membrane</location>
        <topology evidence="1">Multi-pass membrane protein</topology>
    </subcellularLocation>
</comment>
<evidence type="ECO:0000256" key="4">
    <source>
        <dbReference type="ARBA" id="ARBA00023136"/>
    </source>
</evidence>
<feature type="region of interest" description="Disordered" evidence="5">
    <location>
        <begin position="323"/>
        <end position="380"/>
    </location>
</feature>
<dbReference type="PANTHER" id="PTHR11132">
    <property type="entry name" value="SOLUTE CARRIER FAMILY 35"/>
    <property type="match status" value="1"/>
</dbReference>
<dbReference type="InterPro" id="IPR050186">
    <property type="entry name" value="TPT_transporter"/>
</dbReference>
<dbReference type="Pfam" id="PF03151">
    <property type="entry name" value="TPT"/>
    <property type="match status" value="1"/>
</dbReference>
<feature type="domain" description="Sugar phosphate transporter" evidence="7">
    <location>
        <begin position="2"/>
        <end position="303"/>
    </location>
</feature>
<dbReference type="GO" id="GO:0016020">
    <property type="term" value="C:membrane"/>
    <property type="evidence" value="ECO:0007669"/>
    <property type="project" value="UniProtKB-SubCell"/>
</dbReference>
<dbReference type="InterPro" id="IPR004853">
    <property type="entry name" value="Sugar_P_trans_dom"/>
</dbReference>
<feature type="transmembrane region" description="Helical" evidence="6">
    <location>
        <begin position="230"/>
        <end position="253"/>
    </location>
</feature>
<evidence type="ECO:0000259" key="7">
    <source>
        <dbReference type="Pfam" id="PF03151"/>
    </source>
</evidence>
<feature type="transmembrane region" description="Helical" evidence="6">
    <location>
        <begin position="25"/>
        <end position="46"/>
    </location>
</feature>
<evidence type="ECO:0000256" key="5">
    <source>
        <dbReference type="SAM" id="MobiDB-lite"/>
    </source>
</evidence>
<keyword evidence="4 6" id="KW-0472">Membrane</keyword>
<feature type="compositionally biased region" description="Acidic residues" evidence="5">
    <location>
        <begin position="344"/>
        <end position="359"/>
    </location>
</feature>
<dbReference type="EMBL" id="HBIM01017075">
    <property type="protein sequence ID" value="CAE0416146.1"/>
    <property type="molecule type" value="Transcribed_RNA"/>
</dbReference>
<feature type="transmembrane region" description="Helical" evidence="6">
    <location>
        <begin position="67"/>
        <end position="97"/>
    </location>
</feature>
<reference evidence="8" key="1">
    <citation type="submission" date="2021-01" db="EMBL/GenBank/DDBJ databases">
        <authorList>
            <person name="Corre E."/>
            <person name="Pelletier E."/>
            <person name="Niang G."/>
            <person name="Scheremetjew M."/>
            <person name="Finn R."/>
            <person name="Kale V."/>
            <person name="Holt S."/>
            <person name="Cochrane G."/>
            <person name="Meng A."/>
            <person name="Brown T."/>
            <person name="Cohen L."/>
        </authorList>
    </citation>
    <scope>NUCLEOTIDE SEQUENCE</scope>
    <source>
        <strain evidence="8">CCMP127</strain>
    </source>
</reference>
<gene>
    <name evidence="8" type="ORF">ACOF00016_LOCUS13206</name>
</gene>
<feature type="transmembrane region" description="Helical" evidence="6">
    <location>
        <begin position="117"/>
        <end position="138"/>
    </location>
</feature>
<dbReference type="InterPro" id="IPR037185">
    <property type="entry name" value="EmrE-like"/>
</dbReference>
<evidence type="ECO:0000256" key="6">
    <source>
        <dbReference type="SAM" id="Phobius"/>
    </source>
</evidence>
<evidence type="ECO:0000313" key="8">
    <source>
        <dbReference type="EMBL" id="CAE0416146.1"/>
    </source>
</evidence>
<feature type="transmembrane region" description="Helical" evidence="6">
    <location>
        <begin position="287"/>
        <end position="306"/>
    </location>
</feature>
<protein>
    <recommendedName>
        <fullName evidence="7">Sugar phosphate transporter domain-containing protein</fullName>
    </recommendedName>
</protein>
<proteinExistence type="predicted"/>
<evidence type="ECO:0000256" key="1">
    <source>
        <dbReference type="ARBA" id="ARBA00004141"/>
    </source>
</evidence>
<evidence type="ECO:0000256" key="2">
    <source>
        <dbReference type="ARBA" id="ARBA00022692"/>
    </source>
</evidence>
<organism evidence="8">
    <name type="scientific">Amphora coffeiformis</name>
    <dbReference type="NCBI Taxonomy" id="265554"/>
    <lineage>
        <taxon>Eukaryota</taxon>
        <taxon>Sar</taxon>
        <taxon>Stramenopiles</taxon>
        <taxon>Ochrophyta</taxon>
        <taxon>Bacillariophyta</taxon>
        <taxon>Bacillariophyceae</taxon>
        <taxon>Bacillariophycidae</taxon>
        <taxon>Thalassiophysales</taxon>
        <taxon>Catenulaceae</taxon>
        <taxon>Amphora</taxon>
    </lineage>
</organism>
<feature type="transmembrane region" description="Helical" evidence="6">
    <location>
        <begin position="260"/>
        <end position="281"/>
    </location>
</feature>
<evidence type="ECO:0000256" key="3">
    <source>
        <dbReference type="ARBA" id="ARBA00022989"/>
    </source>
</evidence>